<dbReference type="Pfam" id="PF19759">
    <property type="entry name" value="DUF6246"/>
    <property type="match status" value="1"/>
</dbReference>
<reference evidence="1" key="2">
    <citation type="submission" date="2022-05" db="EMBL/GenBank/DDBJ databases">
        <authorList>
            <consortium name="NCBI Pathogen Detection Project"/>
        </authorList>
    </citation>
    <scope>NUCLEOTIDE SEQUENCE</scope>
    <source>
        <strain evidence="1">CAV1698</strain>
    </source>
</reference>
<reference evidence="1" key="1">
    <citation type="journal article" date="2018" name="Genome Biol.">
        <title>SKESA: strategic k-mer extension for scrupulous assemblies.</title>
        <authorList>
            <person name="Souvorov A."/>
            <person name="Agarwala R."/>
            <person name="Lipman D.J."/>
        </authorList>
    </citation>
    <scope>NUCLEOTIDE SEQUENCE</scope>
    <source>
        <strain evidence="1">CAV1698</strain>
    </source>
</reference>
<dbReference type="EMBL" id="DACYAJ020000041">
    <property type="protein sequence ID" value="HCD1257852.1"/>
    <property type="molecule type" value="Genomic_DNA"/>
</dbReference>
<name>A0A9C7QPS5_CITAM</name>
<evidence type="ECO:0000313" key="2">
    <source>
        <dbReference type="Proteomes" id="UP000862426"/>
    </source>
</evidence>
<dbReference type="AlphaFoldDB" id="A0A9C7QPS5"/>
<accession>A0A9C7QPS5</accession>
<dbReference type="InterPro" id="IPR046213">
    <property type="entry name" value="DUF6246"/>
</dbReference>
<organism evidence="1 2">
    <name type="scientific">Citrobacter amalonaticus</name>
    <dbReference type="NCBI Taxonomy" id="35703"/>
    <lineage>
        <taxon>Bacteria</taxon>
        <taxon>Pseudomonadati</taxon>
        <taxon>Pseudomonadota</taxon>
        <taxon>Gammaproteobacteria</taxon>
        <taxon>Enterobacterales</taxon>
        <taxon>Enterobacteriaceae</taxon>
        <taxon>Citrobacter</taxon>
    </lineage>
</organism>
<comment type="caution">
    <text evidence="1">The sequence shown here is derived from an EMBL/GenBank/DDBJ whole genome shotgun (WGS) entry which is preliminary data.</text>
</comment>
<protein>
    <submittedName>
        <fullName evidence="1">Uncharacterized protein</fullName>
    </submittedName>
</protein>
<proteinExistence type="predicted"/>
<evidence type="ECO:0000313" key="1">
    <source>
        <dbReference type="EMBL" id="HCD1257852.1"/>
    </source>
</evidence>
<sequence>MTALREIGEIGISDSREGGKDYLLRPSFEAMTRIGEPNEIVEIYADIHGREAQTLIAACADAFGGFPEWMGPAMRRVSDRLLTSAMDVLQACSDEDLTPIVGEWDEVDGKLSYTPGLMPQSDIVIFAQHLLQHGVTGKAKTRKLQRHESSGGTTEFNAIEYINAARIHFSISLDEARRLTMTEFQALLSEKYPDQKGLTKEEYSAVADDFLAKQAARRAAAKK</sequence>
<dbReference type="Proteomes" id="UP000862426">
    <property type="component" value="Unassembled WGS sequence"/>
</dbReference>
<gene>
    <name evidence="1" type="ORF">JD854_RS22685</name>
</gene>